<proteinExistence type="predicted"/>
<accession>A0A2P2M864</accession>
<evidence type="ECO:0000313" key="1">
    <source>
        <dbReference type="EMBL" id="MBX26388.1"/>
    </source>
</evidence>
<name>A0A2P2M864_RHIMU</name>
<reference evidence="1" key="1">
    <citation type="submission" date="2018-02" db="EMBL/GenBank/DDBJ databases">
        <title>Rhizophora mucronata_Transcriptome.</title>
        <authorList>
            <person name="Meera S.P."/>
            <person name="Sreeshan A."/>
            <person name="Augustine A."/>
        </authorList>
    </citation>
    <scope>NUCLEOTIDE SEQUENCE</scope>
    <source>
        <tissue evidence="1">Leaf</tissue>
    </source>
</reference>
<protein>
    <submittedName>
        <fullName evidence="1">Putative FBD-associated F-box protein At5g56700 isoform X1</fullName>
    </submittedName>
</protein>
<dbReference type="AlphaFoldDB" id="A0A2P2M864"/>
<sequence length="97" mass="11050">MSFSTFLRSPCRFDPEIHMEDYNIGRVASAIRSSTFPRRQKDDRELMNRNVKKALSTCLIKLKTSCSLSCSRTSHKIASTTPASTWRTTSLGNYQNI</sequence>
<organism evidence="1">
    <name type="scientific">Rhizophora mucronata</name>
    <name type="common">Asiatic mangrove</name>
    <dbReference type="NCBI Taxonomy" id="61149"/>
    <lineage>
        <taxon>Eukaryota</taxon>
        <taxon>Viridiplantae</taxon>
        <taxon>Streptophyta</taxon>
        <taxon>Embryophyta</taxon>
        <taxon>Tracheophyta</taxon>
        <taxon>Spermatophyta</taxon>
        <taxon>Magnoliopsida</taxon>
        <taxon>eudicotyledons</taxon>
        <taxon>Gunneridae</taxon>
        <taxon>Pentapetalae</taxon>
        <taxon>rosids</taxon>
        <taxon>fabids</taxon>
        <taxon>Malpighiales</taxon>
        <taxon>Rhizophoraceae</taxon>
        <taxon>Rhizophora</taxon>
    </lineage>
</organism>
<dbReference type="EMBL" id="GGEC01045904">
    <property type="protein sequence ID" value="MBX26388.1"/>
    <property type="molecule type" value="Transcribed_RNA"/>
</dbReference>